<reference evidence="1 2" key="1">
    <citation type="journal article" date="2019" name="Sci. Rep.">
        <title>Comparative genomics of chytrid fungi reveal insights into the obligate biotrophic and pathogenic lifestyle of Synchytrium endobioticum.</title>
        <authorList>
            <person name="van de Vossenberg B.T.L.H."/>
            <person name="Warris S."/>
            <person name="Nguyen H.D.T."/>
            <person name="van Gent-Pelzer M.P.E."/>
            <person name="Joly D.L."/>
            <person name="van de Geest H.C."/>
            <person name="Bonants P.J.M."/>
            <person name="Smith D.S."/>
            <person name="Levesque C.A."/>
            <person name="van der Lee T.A.J."/>
        </authorList>
    </citation>
    <scope>NUCLEOTIDE SEQUENCE [LARGE SCALE GENOMIC DNA]</scope>
    <source>
        <strain evidence="1 2">CBS 675.73</strain>
    </source>
</reference>
<sequence>MPIDIQQVVQHMHASENMKIHALYNYYYHRKTVAKIAEIYVKMLETIQNWIQRYKKTGTVARVVSSCQQKFTVGHCLWIRQYFFRNPLSFLDETQAAFKERWKKAISVSHIWGILNLFGIQQKEAKCRAIHIKEADVMRFTSKVNSFD</sequence>
<evidence type="ECO:0000313" key="1">
    <source>
        <dbReference type="EMBL" id="TPX47253.1"/>
    </source>
</evidence>
<dbReference type="STRING" id="246404.A0A507D6Y2"/>
<evidence type="ECO:0000313" key="2">
    <source>
        <dbReference type="Proteomes" id="UP000320333"/>
    </source>
</evidence>
<organism evidence="1 2">
    <name type="scientific">Chytriomyces confervae</name>
    <dbReference type="NCBI Taxonomy" id="246404"/>
    <lineage>
        <taxon>Eukaryota</taxon>
        <taxon>Fungi</taxon>
        <taxon>Fungi incertae sedis</taxon>
        <taxon>Chytridiomycota</taxon>
        <taxon>Chytridiomycota incertae sedis</taxon>
        <taxon>Chytridiomycetes</taxon>
        <taxon>Chytridiales</taxon>
        <taxon>Chytriomycetaceae</taxon>
        <taxon>Chytriomyces</taxon>
    </lineage>
</organism>
<comment type="caution">
    <text evidence="1">The sequence shown here is derived from an EMBL/GenBank/DDBJ whole genome shotgun (WGS) entry which is preliminary data.</text>
</comment>
<accession>A0A507D6Y2</accession>
<protein>
    <submittedName>
        <fullName evidence="1">Uncharacterized protein</fullName>
    </submittedName>
</protein>
<dbReference type="EMBL" id="QEAP01001319">
    <property type="protein sequence ID" value="TPX47253.1"/>
    <property type="molecule type" value="Genomic_DNA"/>
</dbReference>
<dbReference type="OrthoDB" id="79420at2759"/>
<name>A0A507D6Y2_9FUNG</name>
<gene>
    <name evidence="1" type="ORF">CcCBS67573_g10267</name>
</gene>
<dbReference type="Proteomes" id="UP000320333">
    <property type="component" value="Unassembled WGS sequence"/>
</dbReference>
<proteinExistence type="predicted"/>
<dbReference type="SUPFAM" id="SSF46689">
    <property type="entry name" value="Homeodomain-like"/>
    <property type="match status" value="1"/>
</dbReference>
<keyword evidence="2" id="KW-1185">Reference proteome</keyword>
<dbReference type="AlphaFoldDB" id="A0A507D6Y2"/>
<dbReference type="InterPro" id="IPR009057">
    <property type="entry name" value="Homeodomain-like_sf"/>
</dbReference>